<dbReference type="Gene3D" id="1.25.40.10">
    <property type="entry name" value="Tetratricopeptide repeat domain"/>
    <property type="match status" value="1"/>
</dbReference>
<evidence type="ECO:0000313" key="9">
    <source>
        <dbReference type="EMBL" id="GIH01010.1"/>
    </source>
</evidence>
<dbReference type="SUPFAM" id="SSF48452">
    <property type="entry name" value="TPR-like"/>
    <property type="match status" value="1"/>
</dbReference>
<dbReference type="InterPro" id="IPR038297">
    <property type="entry name" value="CcmH/CycL/NrfF/Ccl2_sf"/>
</dbReference>
<gene>
    <name evidence="9" type="ORF">Pma05_75820</name>
</gene>
<name>A0ABQ4F278_9ACTN</name>
<comment type="function">
    <text evidence="6">Possible subunit of a heme lyase.</text>
</comment>
<keyword evidence="6" id="KW-1133">Transmembrane helix</keyword>
<dbReference type="CDD" id="cd16378">
    <property type="entry name" value="CcmH_N"/>
    <property type="match status" value="1"/>
</dbReference>
<keyword evidence="10" id="KW-1185">Reference proteome</keyword>
<protein>
    <recommendedName>
        <fullName evidence="6">Cytochrome c-type biogenesis protein</fullName>
    </recommendedName>
</protein>
<comment type="caution">
    <text evidence="9">The sequence shown here is derived from an EMBL/GenBank/DDBJ whole genome shotgun (WGS) entry which is preliminary data.</text>
</comment>
<dbReference type="Pfam" id="PF03918">
    <property type="entry name" value="CcmH"/>
    <property type="match status" value="1"/>
</dbReference>
<feature type="transmembrane region" description="Helical" evidence="6">
    <location>
        <begin position="189"/>
        <end position="207"/>
    </location>
</feature>
<dbReference type="InterPro" id="IPR011990">
    <property type="entry name" value="TPR-like_helical_dom_sf"/>
</dbReference>
<dbReference type="RefSeq" id="WP_203862309.1">
    <property type="nucleotide sequence ID" value="NZ_BAAAZQ010000034.1"/>
</dbReference>
<evidence type="ECO:0000259" key="8">
    <source>
        <dbReference type="Pfam" id="PF03918"/>
    </source>
</evidence>
<evidence type="ECO:0000256" key="3">
    <source>
        <dbReference type="ARBA" id="ARBA00022723"/>
    </source>
</evidence>
<accession>A0ABQ4F278</accession>
<keyword evidence="5 6" id="KW-0408">Iron</keyword>
<dbReference type="Gene3D" id="1.10.8.640">
    <property type="entry name" value="Cytochrome C biogenesis protein"/>
    <property type="match status" value="1"/>
</dbReference>
<sequence length="336" mass="35073">MIRVRVPKTTALGVGLTGVGLAILLLGAVLGIWRSASPTGDGDPAHRLAAELRCPACQGESVADSRSPIAAAMREAISTRLGRGESPDEVRTYLVQRYGVEVLTMPPARRWGLLLWAVPVLALGAGLLPVLRAGYRSRRAARSASPGRPAGRDDRAGVRGGAAGDVAGQGRRAGSRRHRVFAPPSGSRVWNVGAVAVLALVGAVALATPGPQTPPGPATSPDPVPAQLALARSMEQQGQYEAAAEVYRTVLVERPADDVRLRLAFILIRLGQATEAARLAGEVLAHTPDAPDGLLILGLAQRESDPPAATATLRRFLTRAPDHPAAAEVRRLVDSG</sequence>
<feature type="transmembrane region" description="Helical" evidence="6">
    <location>
        <begin position="12"/>
        <end position="33"/>
    </location>
</feature>
<proteinExistence type="inferred from homology"/>
<keyword evidence="4 6" id="KW-0732">Signal</keyword>
<dbReference type="InterPro" id="IPR005616">
    <property type="entry name" value="CcmH/CycL/Ccl2/NrfF_N"/>
</dbReference>
<evidence type="ECO:0000256" key="1">
    <source>
        <dbReference type="ARBA" id="ARBA00010342"/>
    </source>
</evidence>
<evidence type="ECO:0000313" key="10">
    <source>
        <dbReference type="Proteomes" id="UP000621500"/>
    </source>
</evidence>
<keyword evidence="6" id="KW-0812">Transmembrane</keyword>
<feature type="transmembrane region" description="Helical" evidence="6">
    <location>
        <begin position="113"/>
        <end position="135"/>
    </location>
</feature>
<dbReference type="EMBL" id="BONX01000063">
    <property type="protein sequence ID" value="GIH01010.1"/>
    <property type="molecule type" value="Genomic_DNA"/>
</dbReference>
<dbReference type="PANTHER" id="PTHR47870:SF4">
    <property type="entry name" value="CYTOCHROME C-TYPE BIOGENESIS PROTEIN CYCH"/>
    <property type="match status" value="1"/>
</dbReference>
<comment type="caution">
    <text evidence="6">Lacks conserved residue(s) required for the propagation of feature annotation.</text>
</comment>
<feature type="region of interest" description="Disordered" evidence="7">
    <location>
        <begin position="138"/>
        <end position="180"/>
    </location>
</feature>
<dbReference type="Pfam" id="PF14559">
    <property type="entry name" value="TPR_19"/>
    <property type="match status" value="1"/>
</dbReference>
<reference evidence="9 10" key="1">
    <citation type="submission" date="2021-01" db="EMBL/GenBank/DDBJ databases">
        <title>Whole genome shotgun sequence of Plantactinospora mayteni NBRC 109088.</title>
        <authorList>
            <person name="Komaki H."/>
            <person name="Tamura T."/>
        </authorList>
    </citation>
    <scope>NUCLEOTIDE SEQUENCE [LARGE SCALE GENOMIC DNA]</scope>
    <source>
        <strain evidence="9 10">NBRC 109088</strain>
    </source>
</reference>
<keyword evidence="3 6" id="KW-0479">Metal-binding</keyword>
<feature type="domain" description="CcmH/CycL/Ccl2/NrfF N-terminal" evidence="8">
    <location>
        <begin position="45"/>
        <end position="144"/>
    </location>
</feature>
<evidence type="ECO:0000256" key="7">
    <source>
        <dbReference type="SAM" id="MobiDB-lite"/>
    </source>
</evidence>
<comment type="similarity">
    <text evidence="1 6">Belongs to the CcmH/CycL/Ccl2/NrfF family.</text>
</comment>
<evidence type="ECO:0000256" key="4">
    <source>
        <dbReference type="ARBA" id="ARBA00022729"/>
    </source>
</evidence>
<keyword evidence="2 6" id="KW-0349">Heme</keyword>
<keyword evidence="6" id="KW-0472">Membrane</keyword>
<evidence type="ECO:0000256" key="2">
    <source>
        <dbReference type="ARBA" id="ARBA00022617"/>
    </source>
</evidence>
<organism evidence="9 10">
    <name type="scientific">Plantactinospora mayteni</name>
    <dbReference type="NCBI Taxonomy" id="566021"/>
    <lineage>
        <taxon>Bacteria</taxon>
        <taxon>Bacillati</taxon>
        <taxon>Actinomycetota</taxon>
        <taxon>Actinomycetes</taxon>
        <taxon>Micromonosporales</taxon>
        <taxon>Micromonosporaceae</taxon>
        <taxon>Plantactinospora</taxon>
    </lineage>
</organism>
<dbReference type="Proteomes" id="UP000621500">
    <property type="component" value="Unassembled WGS sequence"/>
</dbReference>
<dbReference type="PANTHER" id="PTHR47870">
    <property type="entry name" value="CYTOCHROME C-TYPE BIOGENESIS PROTEIN CCMH"/>
    <property type="match status" value="1"/>
</dbReference>
<evidence type="ECO:0000256" key="6">
    <source>
        <dbReference type="RuleBase" id="RU364112"/>
    </source>
</evidence>
<evidence type="ECO:0000256" key="5">
    <source>
        <dbReference type="ARBA" id="ARBA00023004"/>
    </source>
</evidence>
<dbReference type="InterPro" id="IPR051263">
    <property type="entry name" value="C-type_cytochrome_biogenesis"/>
</dbReference>